<evidence type="ECO:0000259" key="6">
    <source>
        <dbReference type="PROSITE" id="PS50048"/>
    </source>
</evidence>
<dbReference type="GO" id="GO:0005634">
    <property type="term" value="C:nucleus"/>
    <property type="evidence" value="ECO:0007669"/>
    <property type="project" value="UniProtKB-SubCell"/>
</dbReference>
<evidence type="ECO:0000313" key="7">
    <source>
        <dbReference type="EMBL" id="CAG8607394.1"/>
    </source>
</evidence>
<dbReference type="Pfam" id="PF00172">
    <property type="entry name" value="Zn_clus"/>
    <property type="match status" value="1"/>
</dbReference>
<dbReference type="GO" id="GO:0043565">
    <property type="term" value="F:sequence-specific DNA binding"/>
    <property type="evidence" value="ECO:0007669"/>
    <property type="project" value="TreeGrafter"/>
</dbReference>
<keyword evidence="8" id="KW-1185">Reference proteome</keyword>
<accession>A0A9N9CL30</accession>
<dbReference type="EMBL" id="CAJVPY010004003">
    <property type="protein sequence ID" value="CAG8607394.1"/>
    <property type="molecule type" value="Genomic_DNA"/>
</dbReference>
<dbReference type="GO" id="GO:0008270">
    <property type="term" value="F:zinc ion binding"/>
    <property type="evidence" value="ECO:0007669"/>
    <property type="project" value="InterPro"/>
</dbReference>
<dbReference type="SMART" id="SM00066">
    <property type="entry name" value="GAL4"/>
    <property type="match status" value="1"/>
</dbReference>
<dbReference type="Gene3D" id="4.10.240.10">
    <property type="entry name" value="Zn(2)-C6 fungal-type DNA-binding domain"/>
    <property type="match status" value="1"/>
</dbReference>
<dbReference type="PANTHER" id="PTHR47540:SF2">
    <property type="entry name" value="ZN(II)2CYS6 TRANSCRIPTION FACTOR (EUROFUNG)"/>
    <property type="match status" value="1"/>
</dbReference>
<sequence>MNQHKSKRLKRAYVTTACQNCRRRRIRCSGEATCFECTKCHMKCEYTQPTKKRGRKPKQFVQESSSLLDQTLYEHERILEFSNNTTGISQNSIPIIRNNFELNTLNSSPSSVDHIHFNSIDDLSTHILDPQPNALILDKSTRIIDPQPNAPILNNFSDQAIDNFYLFPHSSFSTLVISLEDINMAYPDLPSYYLSPTMNIM</sequence>
<evidence type="ECO:0000256" key="1">
    <source>
        <dbReference type="ARBA" id="ARBA00004123"/>
    </source>
</evidence>
<dbReference type="PANTHER" id="PTHR47540">
    <property type="entry name" value="THIAMINE REPRESSIBLE GENES REGULATORY PROTEIN THI5"/>
    <property type="match status" value="1"/>
</dbReference>
<dbReference type="SUPFAM" id="SSF57701">
    <property type="entry name" value="Zn2/Cys6 DNA-binding domain"/>
    <property type="match status" value="1"/>
</dbReference>
<comment type="caution">
    <text evidence="7">The sequence shown here is derived from an EMBL/GenBank/DDBJ whole genome shotgun (WGS) entry which is preliminary data.</text>
</comment>
<dbReference type="GO" id="GO:0045944">
    <property type="term" value="P:positive regulation of transcription by RNA polymerase II"/>
    <property type="evidence" value="ECO:0007669"/>
    <property type="project" value="TreeGrafter"/>
</dbReference>
<evidence type="ECO:0000256" key="4">
    <source>
        <dbReference type="ARBA" id="ARBA00023163"/>
    </source>
</evidence>
<evidence type="ECO:0000256" key="3">
    <source>
        <dbReference type="ARBA" id="ARBA00023125"/>
    </source>
</evidence>
<dbReference type="AlphaFoldDB" id="A0A9N9CL30"/>
<evidence type="ECO:0000313" key="8">
    <source>
        <dbReference type="Proteomes" id="UP000789405"/>
    </source>
</evidence>
<dbReference type="PROSITE" id="PS50048">
    <property type="entry name" value="ZN2_CY6_FUNGAL_2"/>
    <property type="match status" value="1"/>
</dbReference>
<dbReference type="PROSITE" id="PS00463">
    <property type="entry name" value="ZN2_CY6_FUNGAL_1"/>
    <property type="match status" value="1"/>
</dbReference>
<feature type="domain" description="Zn(2)-C6 fungal-type" evidence="6">
    <location>
        <begin position="17"/>
        <end position="46"/>
    </location>
</feature>
<keyword evidence="2" id="KW-0805">Transcription regulation</keyword>
<dbReference type="InterPro" id="IPR001138">
    <property type="entry name" value="Zn2Cys6_DnaBD"/>
</dbReference>
<dbReference type="OrthoDB" id="2123952at2759"/>
<evidence type="ECO:0000256" key="2">
    <source>
        <dbReference type="ARBA" id="ARBA00023015"/>
    </source>
</evidence>
<dbReference type="InterPro" id="IPR051711">
    <property type="entry name" value="Stress_Response_Reg"/>
</dbReference>
<dbReference type="GO" id="GO:0000981">
    <property type="term" value="F:DNA-binding transcription factor activity, RNA polymerase II-specific"/>
    <property type="evidence" value="ECO:0007669"/>
    <property type="project" value="InterPro"/>
</dbReference>
<dbReference type="Proteomes" id="UP000789405">
    <property type="component" value="Unassembled WGS sequence"/>
</dbReference>
<gene>
    <name evidence="7" type="ORF">DERYTH_LOCUS7957</name>
</gene>
<proteinExistence type="predicted"/>
<dbReference type="InterPro" id="IPR036864">
    <property type="entry name" value="Zn2-C6_fun-type_DNA-bd_sf"/>
</dbReference>
<protein>
    <submittedName>
        <fullName evidence="7">20944_t:CDS:1</fullName>
    </submittedName>
</protein>
<name>A0A9N9CL30_9GLOM</name>
<evidence type="ECO:0000256" key="5">
    <source>
        <dbReference type="ARBA" id="ARBA00023242"/>
    </source>
</evidence>
<comment type="subcellular location">
    <subcellularLocation>
        <location evidence="1">Nucleus</location>
    </subcellularLocation>
</comment>
<keyword evidence="5" id="KW-0539">Nucleus</keyword>
<keyword evidence="4" id="KW-0804">Transcription</keyword>
<organism evidence="7 8">
    <name type="scientific">Dentiscutata erythropus</name>
    <dbReference type="NCBI Taxonomy" id="1348616"/>
    <lineage>
        <taxon>Eukaryota</taxon>
        <taxon>Fungi</taxon>
        <taxon>Fungi incertae sedis</taxon>
        <taxon>Mucoromycota</taxon>
        <taxon>Glomeromycotina</taxon>
        <taxon>Glomeromycetes</taxon>
        <taxon>Diversisporales</taxon>
        <taxon>Gigasporaceae</taxon>
        <taxon>Dentiscutata</taxon>
    </lineage>
</organism>
<dbReference type="CDD" id="cd00067">
    <property type="entry name" value="GAL4"/>
    <property type="match status" value="1"/>
</dbReference>
<reference evidence="7" key="1">
    <citation type="submission" date="2021-06" db="EMBL/GenBank/DDBJ databases">
        <authorList>
            <person name="Kallberg Y."/>
            <person name="Tangrot J."/>
            <person name="Rosling A."/>
        </authorList>
    </citation>
    <scope>NUCLEOTIDE SEQUENCE</scope>
    <source>
        <strain evidence="7">MA453B</strain>
    </source>
</reference>
<keyword evidence="3" id="KW-0238">DNA-binding</keyword>